<reference evidence="2 3" key="1">
    <citation type="submission" date="2021-06" db="EMBL/GenBank/DDBJ databases">
        <authorList>
            <person name="Palmer J.M."/>
        </authorList>
    </citation>
    <scope>NUCLEOTIDE SEQUENCE [LARGE SCALE GENOMIC DNA]</scope>
    <source>
        <strain evidence="2 3">CL_MEX2019</strain>
        <tissue evidence="2">Muscle</tissue>
    </source>
</reference>
<protein>
    <submittedName>
        <fullName evidence="2">Uncharacterized protein</fullName>
    </submittedName>
</protein>
<evidence type="ECO:0000256" key="1">
    <source>
        <dbReference type="SAM" id="MobiDB-lite"/>
    </source>
</evidence>
<feature type="compositionally biased region" description="Polar residues" evidence="1">
    <location>
        <begin position="43"/>
        <end position="54"/>
    </location>
</feature>
<sequence length="71" mass="7748">MSRTRAKLTAVLSARGGYSVRKESSLAFRRGRRGRNSEPLPAMTQSRLSSSSAEPSVMCSPPSFNLWTAES</sequence>
<proteinExistence type="predicted"/>
<evidence type="ECO:0000313" key="3">
    <source>
        <dbReference type="Proteomes" id="UP001352852"/>
    </source>
</evidence>
<keyword evidence="3" id="KW-1185">Reference proteome</keyword>
<feature type="region of interest" description="Disordered" evidence="1">
    <location>
        <begin position="25"/>
        <end position="61"/>
    </location>
</feature>
<accession>A0ABU7E2N6</accession>
<evidence type="ECO:0000313" key="2">
    <source>
        <dbReference type="EMBL" id="MED6281547.1"/>
    </source>
</evidence>
<comment type="caution">
    <text evidence="2">The sequence shown here is derived from an EMBL/GenBank/DDBJ whole genome shotgun (WGS) entry which is preliminary data.</text>
</comment>
<organism evidence="2 3">
    <name type="scientific">Characodon lateralis</name>
    <dbReference type="NCBI Taxonomy" id="208331"/>
    <lineage>
        <taxon>Eukaryota</taxon>
        <taxon>Metazoa</taxon>
        <taxon>Chordata</taxon>
        <taxon>Craniata</taxon>
        <taxon>Vertebrata</taxon>
        <taxon>Euteleostomi</taxon>
        <taxon>Actinopterygii</taxon>
        <taxon>Neopterygii</taxon>
        <taxon>Teleostei</taxon>
        <taxon>Neoteleostei</taxon>
        <taxon>Acanthomorphata</taxon>
        <taxon>Ovalentaria</taxon>
        <taxon>Atherinomorphae</taxon>
        <taxon>Cyprinodontiformes</taxon>
        <taxon>Goodeidae</taxon>
        <taxon>Characodon</taxon>
    </lineage>
</organism>
<name>A0ABU7E2N6_9TELE</name>
<gene>
    <name evidence="2" type="ORF">CHARACLAT_022674</name>
</gene>
<dbReference type="EMBL" id="JAHUTJ010043317">
    <property type="protein sequence ID" value="MED6281547.1"/>
    <property type="molecule type" value="Genomic_DNA"/>
</dbReference>
<dbReference type="Proteomes" id="UP001352852">
    <property type="component" value="Unassembled WGS sequence"/>
</dbReference>